<proteinExistence type="predicted"/>
<evidence type="ECO:0000256" key="3">
    <source>
        <dbReference type="SAM" id="MobiDB-lite"/>
    </source>
</evidence>
<dbReference type="PROSITE" id="PS50110">
    <property type="entry name" value="RESPONSE_REGULATORY"/>
    <property type="match status" value="1"/>
</dbReference>
<name>A0A1A8Y2F0_9RHOO</name>
<gene>
    <name evidence="5" type="ORF">PROAA_930004</name>
</gene>
<dbReference type="PANTHER" id="PTHR44591:SF3">
    <property type="entry name" value="RESPONSE REGULATORY DOMAIN-CONTAINING PROTEIN"/>
    <property type="match status" value="1"/>
</dbReference>
<organism evidence="5 6">
    <name type="scientific">Candidatus Propionivibrio aalborgensis</name>
    <dbReference type="NCBI Taxonomy" id="1860101"/>
    <lineage>
        <taxon>Bacteria</taxon>
        <taxon>Pseudomonadati</taxon>
        <taxon>Pseudomonadota</taxon>
        <taxon>Betaproteobacteria</taxon>
        <taxon>Rhodocyclales</taxon>
        <taxon>Rhodocyclaceae</taxon>
        <taxon>Propionivibrio</taxon>
    </lineage>
</organism>
<reference evidence="5 6" key="1">
    <citation type="submission" date="2016-06" db="EMBL/GenBank/DDBJ databases">
        <authorList>
            <person name="Kjaerup R.B."/>
            <person name="Dalgaard T.S."/>
            <person name="Juul-Madsen H.R."/>
        </authorList>
    </citation>
    <scope>NUCLEOTIDE SEQUENCE [LARGE SCALE GENOMIC DNA]</scope>
    <source>
        <strain evidence="5">2</strain>
    </source>
</reference>
<dbReference type="Gene3D" id="3.40.50.2300">
    <property type="match status" value="1"/>
</dbReference>
<dbReference type="CDD" id="cd00156">
    <property type="entry name" value="REC"/>
    <property type="match status" value="1"/>
</dbReference>
<feature type="region of interest" description="Disordered" evidence="3">
    <location>
        <begin position="23"/>
        <end position="49"/>
    </location>
</feature>
<dbReference type="AlphaFoldDB" id="A0A1A8Y2F0"/>
<dbReference type="InterPro" id="IPR050595">
    <property type="entry name" value="Bact_response_regulator"/>
</dbReference>
<evidence type="ECO:0000256" key="2">
    <source>
        <dbReference type="PROSITE-ProRule" id="PRU00169"/>
    </source>
</evidence>
<feature type="domain" description="Response regulatory" evidence="4">
    <location>
        <begin position="58"/>
        <end position="174"/>
    </location>
</feature>
<dbReference type="InterPro" id="IPR001789">
    <property type="entry name" value="Sig_transdc_resp-reg_receiver"/>
</dbReference>
<dbReference type="Pfam" id="PF00072">
    <property type="entry name" value="Response_reg"/>
    <property type="match status" value="1"/>
</dbReference>
<feature type="modified residue" description="4-aspartylphosphate" evidence="2">
    <location>
        <position position="107"/>
    </location>
</feature>
<evidence type="ECO:0000313" key="6">
    <source>
        <dbReference type="Proteomes" id="UP000199600"/>
    </source>
</evidence>
<protein>
    <submittedName>
        <fullName evidence="5">Protein PilH (Modular protein)</fullName>
    </submittedName>
</protein>
<dbReference type="SMART" id="SM00448">
    <property type="entry name" value="REC"/>
    <property type="match status" value="1"/>
</dbReference>
<sequence length="198" mass="22082">MLDRKAGLMGIFTQFRSILGKTEDETRQQSVPPKADFAPSAPVERRSRKRLNTHKDRRVLIIDDSATIVAALRKMLRSAGCVTLEAMDAETGLELVRQEKPELVFLDIVLPGMNGFAALRLMRRDPLTRTIPVIMISGNEQATEQFYAKRIGADDFMKKPFSRFEVFARIEDLIEADKLRRITLSSAGGVQAAATASS</sequence>
<dbReference type="InterPro" id="IPR011006">
    <property type="entry name" value="CheY-like_superfamily"/>
</dbReference>
<evidence type="ECO:0000256" key="1">
    <source>
        <dbReference type="ARBA" id="ARBA00022553"/>
    </source>
</evidence>
<keyword evidence="1 2" id="KW-0597">Phosphoprotein</keyword>
<dbReference type="PANTHER" id="PTHR44591">
    <property type="entry name" value="STRESS RESPONSE REGULATOR PROTEIN 1"/>
    <property type="match status" value="1"/>
</dbReference>
<dbReference type="GO" id="GO:0000160">
    <property type="term" value="P:phosphorelay signal transduction system"/>
    <property type="evidence" value="ECO:0007669"/>
    <property type="project" value="InterPro"/>
</dbReference>
<dbReference type="SUPFAM" id="SSF52172">
    <property type="entry name" value="CheY-like"/>
    <property type="match status" value="1"/>
</dbReference>
<accession>A0A1A8Y2F0</accession>
<evidence type="ECO:0000313" key="5">
    <source>
        <dbReference type="EMBL" id="SBT11177.1"/>
    </source>
</evidence>
<evidence type="ECO:0000259" key="4">
    <source>
        <dbReference type="PROSITE" id="PS50110"/>
    </source>
</evidence>
<keyword evidence="6" id="KW-1185">Reference proteome</keyword>
<dbReference type="EMBL" id="FLQY01000399">
    <property type="protein sequence ID" value="SBT11177.1"/>
    <property type="molecule type" value="Genomic_DNA"/>
</dbReference>
<dbReference type="Proteomes" id="UP000199600">
    <property type="component" value="Unassembled WGS sequence"/>
</dbReference>